<dbReference type="AlphaFoldDB" id="A0A974BKA6"/>
<dbReference type="NCBIfam" id="TIGR00507">
    <property type="entry name" value="aroE"/>
    <property type="match status" value="1"/>
</dbReference>
<dbReference type="InterPro" id="IPR006151">
    <property type="entry name" value="Shikm_DH/Glu-tRNA_Rdtase"/>
</dbReference>
<evidence type="ECO:0000259" key="12">
    <source>
        <dbReference type="Pfam" id="PF08501"/>
    </source>
</evidence>
<evidence type="ECO:0000259" key="11">
    <source>
        <dbReference type="Pfam" id="PF01488"/>
    </source>
</evidence>
<keyword evidence="4 10" id="KW-0560">Oxidoreductase</keyword>
<feature type="binding site" evidence="10">
    <location>
        <begin position="133"/>
        <end position="137"/>
    </location>
    <ligand>
        <name>NADP(+)</name>
        <dbReference type="ChEBI" id="CHEBI:58349"/>
    </ligand>
</feature>
<dbReference type="Pfam" id="PF08501">
    <property type="entry name" value="Shikimate_dh_N"/>
    <property type="match status" value="1"/>
</dbReference>
<dbReference type="Pfam" id="PF01488">
    <property type="entry name" value="Shikimate_DH"/>
    <property type="match status" value="1"/>
</dbReference>
<dbReference type="GO" id="GO:0030266">
    <property type="term" value="F:quinate 3-dehydrogenase (NAD+) activity"/>
    <property type="evidence" value="ECO:0007669"/>
    <property type="project" value="UniProtKB-EC"/>
</dbReference>
<comment type="caution">
    <text evidence="10">Lacks conserved residue(s) required for the propagation of feature annotation.</text>
</comment>
<feature type="domain" description="Shikimate dehydrogenase substrate binding N-terminal" evidence="12">
    <location>
        <begin position="14"/>
        <end position="96"/>
    </location>
</feature>
<dbReference type="GO" id="GO:0009073">
    <property type="term" value="P:aromatic amino acid family biosynthetic process"/>
    <property type="evidence" value="ECO:0007669"/>
    <property type="project" value="UniProtKB-KW"/>
</dbReference>
<dbReference type="InterPro" id="IPR011342">
    <property type="entry name" value="Shikimate_DH"/>
</dbReference>
<gene>
    <name evidence="10" type="primary">aroE</name>
    <name evidence="14" type="ORF">HZF24_09155</name>
</gene>
<feature type="binding site" evidence="10">
    <location>
        <position position="85"/>
    </location>
    <ligand>
        <name>NADP(+)</name>
        <dbReference type="ChEBI" id="CHEBI:58349"/>
    </ligand>
</feature>
<dbReference type="InterPro" id="IPR036291">
    <property type="entry name" value="NAD(P)-bd_dom_sf"/>
</dbReference>
<evidence type="ECO:0000256" key="9">
    <source>
        <dbReference type="ARBA" id="ARBA00060613"/>
    </source>
</evidence>
<evidence type="ECO:0000313" key="15">
    <source>
        <dbReference type="Proteomes" id="UP000611629"/>
    </source>
</evidence>
<feature type="binding site" evidence="10">
    <location>
        <position position="109"/>
    </location>
    <ligand>
        <name>shikimate</name>
        <dbReference type="ChEBI" id="CHEBI:36208"/>
    </ligand>
</feature>
<feature type="binding site" evidence="10">
    <location>
        <begin position="22"/>
        <end position="24"/>
    </location>
    <ligand>
        <name>shikimate</name>
        <dbReference type="ChEBI" id="CHEBI:36208"/>
    </ligand>
</feature>
<evidence type="ECO:0000256" key="5">
    <source>
        <dbReference type="ARBA" id="ARBA00023141"/>
    </source>
</evidence>
<evidence type="ECO:0000256" key="10">
    <source>
        <dbReference type="HAMAP-Rule" id="MF_00222"/>
    </source>
</evidence>
<keyword evidence="5 10" id="KW-0057">Aromatic amino acid biosynthesis</keyword>
<comment type="catalytic activity">
    <reaction evidence="8">
        <text>shikimate + NAD(+) = 3-dehydroshikimate + NADH + H(+)</text>
        <dbReference type="Rhea" id="RHEA:17741"/>
        <dbReference type="ChEBI" id="CHEBI:15378"/>
        <dbReference type="ChEBI" id="CHEBI:16630"/>
        <dbReference type="ChEBI" id="CHEBI:36208"/>
        <dbReference type="ChEBI" id="CHEBI:57540"/>
        <dbReference type="ChEBI" id="CHEBI:57945"/>
    </reaction>
</comment>
<dbReference type="Gene3D" id="3.40.50.720">
    <property type="entry name" value="NAD(P)-binding Rossmann-like Domain"/>
    <property type="match status" value="1"/>
</dbReference>
<evidence type="ECO:0000313" key="14">
    <source>
        <dbReference type="EMBL" id="NYB74312.1"/>
    </source>
</evidence>
<reference evidence="14" key="1">
    <citation type="submission" date="2020-07" db="EMBL/GenBank/DDBJ databases">
        <title>Genomic analysis of a strain of Sedimentibacter Hydroxybenzoicus DSM7310.</title>
        <authorList>
            <person name="Ma S."/>
        </authorList>
    </citation>
    <scope>NUCLEOTIDE SEQUENCE</scope>
    <source>
        <strain evidence="14">DSM 7310</strain>
    </source>
</reference>
<comment type="pathway">
    <text evidence="1 10">Metabolic intermediate biosynthesis; chorismate biosynthesis; chorismate from D-erythrose 4-phosphate and phosphoenolpyruvate: step 4/7.</text>
</comment>
<dbReference type="Proteomes" id="UP000611629">
    <property type="component" value="Unassembled WGS sequence"/>
</dbReference>
<dbReference type="GO" id="GO:0004764">
    <property type="term" value="F:shikimate 3-dehydrogenase (NADP+) activity"/>
    <property type="evidence" value="ECO:0007669"/>
    <property type="project" value="UniProtKB-UniRule"/>
</dbReference>
<evidence type="ECO:0000259" key="13">
    <source>
        <dbReference type="Pfam" id="PF18317"/>
    </source>
</evidence>
<dbReference type="InterPro" id="IPR041121">
    <property type="entry name" value="SDH_C"/>
</dbReference>
<dbReference type="EMBL" id="JACBNQ010000008">
    <property type="protein sequence ID" value="NYB74312.1"/>
    <property type="molecule type" value="Genomic_DNA"/>
</dbReference>
<dbReference type="Gene3D" id="3.40.50.10860">
    <property type="entry name" value="Leucine Dehydrogenase, chain A, domain 1"/>
    <property type="match status" value="1"/>
</dbReference>
<feature type="binding site" evidence="10">
    <location>
        <position position="233"/>
    </location>
    <ligand>
        <name>shikimate</name>
        <dbReference type="ChEBI" id="CHEBI:36208"/>
    </ligand>
</feature>
<dbReference type="HAMAP" id="MF_00222">
    <property type="entry name" value="Shikimate_DH_AroE"/>
    <property type="match status" value="1"/>
</dbReference>
<proteinExistence type="inferred from homology"/>
<dbReference type="EC" id="1.1.1.25" evidence="10"/>
<dbReference type="SUPFAM" id="SSF53223">
    <property type="entry name" value="Aminoacid dehydrogenase-like, N-terminal domain"/>
    <property type="match status" value="1"/>
</dbReference>
<sequence>MANRIQATTKLVGLLGYPVKHSMSPHMHNTAFNTLGLDYVYMAFEVREDQIKGSLDALRTLNAEGCNVTMPHKKSVMEYLDEISEDAKIIGSVNTVKNNNGKLIGYNTDGIGFIKALEENSVEYTGKKIIIAGAGGAARAVATQLAFEGAREIAIFNRTFSAAEEITENINKNIPGCKGKAFELKEHELKKELKDASILVNCTSLGMKETIDQAIISSPDVLHKNLFVADIIYDPKKTKLLKMAEEVGCGYMNGLMMVMWQGAVAFKIWTGKDMPVDLIRKEIKE</sequence>
<feature type="binding site" evidence="10">
    <location>
        <position position="254"/>
    </location>
    <ligand>
        <name>NADP(+)</name>
        <dbReference type="ChEBI" id="CHEBI:58349"/>
    </ligand>
</feature>
<feature type="domain" description="SDH C-terminal" evidence="13">
    <location>
        <begin position="255"/>
        <end position="283"/>
    </location>
</feature>
<evidence type="ECO:0000256" key="2">
    <source>
        <dbReference type="ARBA" id="ARBA00022605"/>
    </source>
</evidence>
<evidence type="ECO:0000256" key="4">
    <source>
        <dbReference type="ARBA" id="ARBA00023002"/>
    </source>
</evidence>
<keyword evidence="3 10" id="KW-0521">NADP</keyword>
<comment type="pathway">
    <text evidence="9">Aromatic compound metabolism; 3,4-dihydroxybenzoate biosynthesis; 3-dehydroquinate from D-quinate (NAD(+) route).</text>
</comment>
<dbReference type="PANTHER" id="PTHR21089:SF1">
    <property type="entry name" value="BIFUNCTIONAL 3-DEHYDROQUINATE DEHYDRATASE_SHIKIMATE DEHYDROGENASE, CHLOROPLASTIC"/>
    <property type="match status" value="1"/>
</dbReference>
<dbReference type="GO" id="GO:0008652">
    <property type="term" value="P:amino acid biosynthetic process"/>
    <property type="evidence" value="ECO:0007669"/>
    <property type="project" value="UniProtKB-KW"/>
</dbReference>
<dbReference type="FunFam" id="3.40.50.720:FF:000086">
    <property type="entry name" value="Quinate/shikimate dehydrogenase"/>
    <property type="match status" value="1"/>
</dbReference>
<evidence type="ECO:0000256" key="1">
    <source>
        <dbReference type="ARBA" id="ARBA00004871"/>
    </source>
</evidence>
<evidence type="ECO:0000256" key="7">
    <source>
        <dbReference type="ARBA" id="ARBA00051639"/>
    </source>
</evidence>
<comment type="similarity">
    <text evidence="10">Belongs to the shikimate dehydrogenase family.</text>
</comment>
<comment type="catalytic activity">
    <reaction evidence="6 10">
        <text>shikimate + NADP(+) = 3-dehydroshikimate + NADPH + H(+)</text>
        <dbReference type="Rhea" id="RHEA:17737"/>
        <dbReference type="ChEBI" id="CHEBI:15378"/>
        <dbReference type="ChEBI" id="CHEBI:16630"/>
        <dbReference type="ChEBI" id="CHEBI:36208"/>
        <dbReference type="ChEBI" id="CHEBI:57783"/>
        <dbReference type="ChEBI" id="CHEBI:58349"/>
        <dbReference type="EC" id="1.1.1.25"/>
    </reaction>
</comment>
<comment type="function">
    <text evidence="10">Involved in the biosynthesis of the chorismate, which leads to the biosynthesis of aromatic amino acids. Catalyzes the reversible NADPH linked reduction of 3-dehydroshikimate (DHSA) to yield shikimate (SA).</text>
</comment>
<comment type="caution">
    <text evidence="14">The sequence shown here is derived from an EMBL/GenBank/DDBJ whole genome shotgun (WGS) entry which is preliminary data.</text>
</comment>
<dbReference type="InterPro" id="IPR013708">
    <property type="entry name" value="Shikimate_DH-bd_N"/>
</dbReference>
<dbReference type="CDD" id="cd01065">
    <property type="entry name" value="NAD_bind_Shikimate_DH"/>
    <property type="match status" value="1"/>
</dbReference>
<dbReference type="GO" id="GO:0050661">
    <property type="term" value="F:NADP binding"/>
    <property type="evidence" value="ECO:0007669"/>
    <property type="project" value="InterPro"/>
</dbReference>
<dbReference type="GO" id="GO:0009423">
    <property type="term" value="P:chorismate biosynthetic process"/>
    <property type="evidence" value="ECO:0007669"/>
    <property type="project" value="UniProtKB-UniRule"/>
</dbReference>
<comment type="subunit">
    <text evidence="10">Homodimer.</text>
</comment>
<feature type="binding site" evidence="10">
    <location>
        <position position="261"/>
    </location>
    <ligand>
        <name>shikimate</name>
        <dbReference type="ChEBI" id="CHEBI:36208"/>
    </ligand>
</feature>
<dbReference type="NCBIfam" id="NF001319">
    <property type="entry name" value="PRK00258.3-3"/>
    <property type="match status" value="1"/>
</dbReference>
<feature type="active site" description="Proton acceptor" evidence="10">
    <location>
        <position position="73"/>
    </location>
</feature>
<feature type="binding site" evidence="10">
    <location>
        <position position="94"/>
    </location>
    <ligand>
        <name>shikimate</name>
        <dbReference type="ChEBI" id="CHEBI:36208"/>
    </ligand>
</feature>
<dbReference type="Pfam" id="PF18317">
    <property type="entry name" value="SDH_C"/>
    <property type="match status" value="1"/>
</dbReference>
<feature type="domain" description="Quinate/shikimate 5-dehydrogenase/glutamyl-tRNA reductase" evidence="11">
    <location>
        <begin position="123"/>
        <end position="204"/>
    </location>
</feature>
<feature type="binding site" evidence="10">
    <location>
        <position position="231"/>
    </location>
    <ligand>
        <name>NADP(+)</name>
        <dbReference type="ChEBI" id="CHEBI:58349"/>
    </ligand>
</feature>
<evidence type="ECO:0000256" key="6">
    <source>
        <dbReference type="ARBA" id="ARBA00049442"/>
    </source>
</evidence>
<dbReference type="InterPro" id="IPR022893">
    <property type="entry name" value="Shikimate_DH_fam"/>
</dbReference>
<organism evidence="14 15">
    <name type="scientific">Sedimentibacter hydroxybenzoicus DSM 7310</name>
    <dbReference type="NCBI Taxonomy" id="1123245"/>
    <lineage>
        <taxon>Bacteria</taxon>
        <taxon>Bacillati</taxon>
        <taxon>Bacillota</taxon>
        <taxon>Tissierellia</taxon>
        <taxon>Sedimentibacter</taxon>
    </lineage>
</organism>
<evidence type="ECO:0000256" key="3">
    <source>
        <dbReference type="ARBA" id="ARBA00022857"/>
    </source>
</evidence>
<protein>
    <recommendedName>
        <fullName evidence="10">Shikimate dehydrogenase (NADP(+))</fullName>
        <shortName evidence="10">SDH</shortName>
        <ecNumber evidence="10">1.1.1.25</ecNumber>
    </recommendedName>
</protein>
<dbReference type="GO" id="GO:0019632">
    <property type="term" value="P:shikimate metabolic process"/>
    <property type="evidence" value="ECO:0007669"/>
    <property type="project" value="InterPro"/>
</dbReference>
<comment type="catalytic activity">
    <reaction evidence="7">
        <text>L-quinate + NAD(+) = 3-dehydroquinate + NADH + H(+)</text>
        <dbReference type="Rhea" id="RHEA:22364"/>
        <dbReference type="ChEBI" id="CHEBI:15378"/>
        <dbReference type="ChEBI" id="CHEBI:29751"/>
        <dbReference type="ChEBI" id="CHEBI:32364"/>
        <dbReference type="ChEBI" id="CHEBI:57540"/>
        <dbReference type="ChEBI" id="CHEBI:57945"/>
        <dbReference type="EC" id="1.1.1.24"/>
    </reaction>
</comment>
<dbReference type="FunFam" id="3.40.50.10860:FF:000004">
    <property type="entry name" value="Quinate/shikimate dehydrogenase"/>
    <property type="match status" value="1"/>
</dbReference>
<dbReference type="PANTHER" id="PTHR21089">
    <property type="entry name" value="SHIKIMATE DEHYDROGENASE"/>
    <property type="match status" value="1"/>
</dbReference>
<keyword evidence="15" id="KW-1185">Reference proteome</keyword>
<dbReference type="RefSeq" id="WP_179238015.1">
    <property type="nucleotide sequence ID" value="NZ_JACBNQ010000008.1"/>
</dbReference>
<evidence type="ECO:0000256" key="8">
    <source>
        <dbReference type="ARBA" id="ARBA00052329"/>
    </source>
</evidence>
<name>A0A974BKA6_SEDHY</name>
<dbReference type="InterPro" id="IPR046346">
    <property type="entry name" value="Aminoacid_DH-like_N_sf"/>
</dbReference>
<keyword evidence="2 10" id="KW-0028">Amino-acid biosynthesis</keyword>
<accession>A0A974BKA6</accession>
<feature type="binding site" evidence="10">
    <location>
        <position position="69"/>
    </location>
    <ligand>
        <name>shikimate</name>
        <dbReference type="ChEBI" id="CHEBI:36208"/>
    </ligand>
</feature>
<dbReference type="SUPFAM" id="SSF51735">
    <property type="entry name" value="NAD(P)-binding Rossmann-fold domains"/>
    <property type="match status" value="1"/>
</dbReference>
<dbReference type="NCBIfam" id="NF001314">
    <property type="entry name" value="PRK00258.2-2"/>
    <property type="match status" value="1"/>
</dbReference>